<reference evidence="1" key="1">
    <citation type="submission" date="2023-04" db="EMBL/GenBank/DDBJ databases">
        <title>Candida boidinii NBRC 1967.</title>
        <authorList>
            <person name="Ichikawa N."/>
            <person name="Sato H."/>
            <person name="Tonouchi N."/>
        </authorList>
    </citation>
    <scope>NUCLEOTIDE SEQUENCE</scope>
    <source>
        <strain evidence="1">NBRC 1967</strain>
    </source>
</reference>
<evidence type="ECO:0000313" key="2">
    <source>
        <dbReference type="Proteomes" id="UP001165101"/>
    </source>
</evidence>
<protein>
    <submittedName>
        <fullName evidence="1">Unnamed protein product</fullName>
    </submittedName>
</protein>
<name>A0ACB5UAX9_CANBO</name>
<proteinExistence type="predicted"/>
<keyword evidence="2" id="KW-1185">Reference proteome</keyword>
<organism evidence="1 2">
    <name type="scientific">Candida boidinii</name>
    <name type="common">Yeast</name>
    <dbReference type="NCBI Taxonomy" id="5477"/>
    <lineage>
        <taxon>Eukaryota</taxon>
        <taxon>Fungi</taxon>
        <taxon>Dikarya</taxon>
        <taxon>Ascomycota</taxon>
        <taxon>Saccharomycotina</taxon>
        <taxon>Pichiomycetes</taxon>
        <taxon>Pichiales</taxon>
        <taxon>Pichiaceae</taxon>
        <taxon>Ogataea</taxon>
        <taxon>Ogataea/Candida clade</taxon>
    </lineage>
</organism>
<comment type="caution">
    <text evidence="1">The sequence shown here is derived from an EMBL/GenBank/DDBJ whole genome shotgun (WGS) entry which is preliminary data.</text>
</comment>
<accession>A0ACB5UAX9</accession>
<dbReference type="EMBL" id="BSXV01006845">
    <property type="protein sequence ID" value="GMF04316.1"/>
    <property type="molecule type" value="Genomic_DNA"/>
</dbReference>
<dbReference type="Proteomes" id="UP001165101">
    <property type="component" value="Unassembled WGS sequence"/>
</dbReference>
<sequence length="164" mass="18611">MTDITSESIPDSSVPISEKLPEINDITSSTPVESEEPEDNATQNDQLDTDKTEQEEELEQEEETPEKEEQEEEKPEEQDAQAEPTLETEQQPELDEGEGDGAENETINTIEQHNEVEHTQNGNSVHSSPSKSNRRASISSTHQTQFLKFLKKMIFLKILQYLKP</sequence>
<evidence type="ECO:0000313" key="1">
    <source>
        <dbReference type="EMBL" id="GMF04316.1"/>
    </source>
</evidence>
<gene>
    <name evidence="1" type="ORF">Cboi01_000647400</name>
</gene>